<feature type="signal peptide" evidence="2">
    <location>
        <begin position="1"/>
        <end position="19"/>
    </location>
</feature>
<evidence type="ECO:0000259" key="4">
    <source>
        <dbReference type="Pfam" id="PF18962"/>
    </source>
</evidence>
<evidence type="ECO:0000313" key="6">
    <source>
        <dbReference type="Proteomes" id="UP000295313"/>
    </source>
</evidence>
<keyword evidence="6" id="KW-1185">Reference proteome</keyword>
<feature type="chain" id="PRO_5020182279" evidence="2">
    <location>
        <begin position="20"/>
        <end position="265"/>
    </location>
</feature>
<accession>A0A4R8IDP9</accession>
<sequence length="265" mass="29838">MLKKLLFSSLLMTGLSMSAQTVIFSEDFETEAGRDSWTNTDRDGDTQKWEFDNSSVDAFTGYYATSWSWFFGAFTPDNTLTSKSISLPNNSGKQLKLKFDVGAYDDVEFQEHYAVYVIPANSTFTGAETPVFEETLDAGYMEEAKHVTIDLADFAGQDVQLVFRHFDCTNILVLMVDNIQVLETETLAVSDFSKANLQVYPNPSSDFIKINGVDNIQKIRMYDVSGKMVLETKSSEVDLRKLPVGQYILNVHTNSEIISKKILKK</sequence>
<organism evidence="5 6">
    <name type="scientific">Epilithonimonas xixisoli</name>
    <dbReference type="NCBI Taxonomy" id="1476462"/>
    <lineage>
        <taxon>Bacteria</taxon>
        <taxon>Pseudomonadati</taxon>
        <taxon>Bacteroidota</taxon>
        <taxon>Flavobacteriia</taxon>
        <taxon>Flavobacteriales</taxon>
        <taxon>Weeksellaceae</taxon>
        <taxon>Chryseobacterium group</taxon>
        <taxon>Epilithonimonas</taxon>
    </lineage>
</organism>
<feature type="domain" description="Cleaved adhesin" evidence="3">
    <location>
        <begin position="23"/>
        <end position="181"/>
    </location>
</feature>
<gene>
    <name evidence="5" type="ORF">B0I22_3252</name>
</gene>
<dbReference type="OrthoDB" id="957862at2"/>
<dbReference type="Gene3D" id="2.60.120.200">
    <property type="match status" value="1"/>
</dbReference>
<dbReference type="Pfam" id="PF07675">
    <property type="entry name" value="Cleaved_Adhesin"/>
    <property type="match status" value="1"/>
</dbReference>
<keyword evidence="1 2" id="KW-0732">Signal</keyword>
<evidence type="ECO:0000256" key="2">
    <source>
        <dbReference type="SAM" id="SignalP"/>
    </source>
</evidence>
<dbReference type="AlphaFoldDB" id="A0A4R8IDP9"/>
<name>A0A4R8IDP9_9FLAO</name>
<evidence type="ECO:0000259" key="3">
    <source>
        <dbReference type="Pfam" id="PF07675"/>
    </source>
</evidence>
<dbReference type="NCBIfam" id="NF038128">
    <property type="entry name" value="choice_anch_J"/>
    <property type="match status" value="1"/>
</dbReference>
<proteinExistence type="predicted"/>
<protein>
    <submittedName>
        <fullName evidence="5">Putative secreted protein (Por secretion system target)</fullName>
    </submittedName>
</protein>
<dbReference type="InterPro" id="IPR011628">
    <property type="entry name" value="Cleaved_adhesin"/>
</dbReference>
<dbReference type="RefSeq" id="WP_133946285.1">
    <property type="nucleotide sequence ID" value="NZ_SOEO01000003.1"/>
</dbReference>
<dbReference type="EMBL" id="SOEO01000003">
    <property type="protein sequence ID" value="TDX83181.1"/>
    <property type="molecule type" value="Genomic_DNA"/>
</dbReference>
<evidence type="ECO:0000256" key="1">
    <source>
        <dbReference type="ARBA" id="ARBA00022729"/>
    </source>
</evidence>
<dbReference type="InterPro" id="IPR026444">
    <property type="entry name" value="Secre_tail"/>
</dbReference>
<dbReference type="Proteomes" id="UP000295313">
    <property type="component" value="Unassembled WGS sequence"/>
</dbReference>
<feature type="domain" description="Secretion system C-terminal sorting" evidence="4">
    <location>
        <begin position="199"/>
        <end position="262"/>
    </location>
</feature>
<dbReference type="NCBIfam" id="TIGR04183">
    <property type="entry name" value="Por_Secre_tail"/>
    <property type="match status" value="1"/>
</dbReference>
<reference evidence="5 6" key="1">
    <citation type="submission" date="2019-03" db="EMBL/GenBank/DDBJ databases">
        <title>Genomic Encyclopedia of Type Strains, Phase III (KMG-III): the genomes of soil and plant-associated and newly described type strains.</title>
        <authorList>
            <person name="Whitman W."/>
        </authorList>
    </citation>
    <scope>NUCLEOTIDE SEQUENCE [LARGE SCALE GENOMIC DNA]</scope>
    <source>
        <strain evidence="5 6">CGMCC 1.12802</strain>
    </source>
</reference>
<dbReference type="Pfam" id="PF18962">
    <property type="entry name" value="Por_Secre_tail"/>
    <property type="match status" value="1"/>
</dbReference>
<comment type="caution">
    <text evidence="5">The sequence shown here is derived from an EMBL/GenBank/DDBJ whole genome shotgun (WGS) entry which is preliminary data.</text>
</comment>
<evidence type="ECO:0000313" key="5">
    <source>
        <dbReference type="EMBL" id="TDX83181.1"/>
    </source>
</evidence>